<accession>A0A6I2MNU0</accession>
<reference evidence="1 2" key="1">
    <citation type="submission" date="2019-11" db="EMBL/GenBank/DDBJ databases">
        <title>Maribacter lutea sp. nov., a marine bacterium isolated from intertidal sand.</title>
        <authorList>
            <person name="Liu A."/>
        </authorList>
    </citation>
    <scope>NUCLEOTIDE SEQUENCE [LARGE SCALE GENOMIC DNA]</scope>
    <source>
        <strain evidence="1 2">RZ05</strain>
    </source>
</reference>
<gene>
    <name evidence="1" type="ORF">GJ691_08360</name>
</gene>
<comment type="caution">
    <text evidence="1">The sequence shown here is derived from an EMBL/GenBank/DDBJ whole genome shotgun (WGS) entry which is preliminary data.</text>
</comment>
<proteinExistence type="predicted"/>
<name>A0A6I2MNU0_9FLAO</name>
<sequence length="46" mass="5166">MKKCIIMFALLVSALIVAVIVEKNKVDVPSSDLLISENYTDEKRLD</sequence>
<protein>
    <submittedName>
        <fullName evidence="1">Uncharacterized protein</fullName>
    </submittedName>
</protein>
<keyword evidence="2" id="KW-1185">Reference proteome</keyword>
<dbReference type="AlphaFoldDB" id="A0A6I2MNU0"/>
<organism evidence="1 2">
    <name type="scientific">Maribacter luteus</name>
    <dbReference type="NCBI Taxonomy" id="2594478"/>
    <lineage>
        <taxon>Bacteria</taxon>
        <taxon>Pseudomonadati</taxon>
        <taxon>Bacteroidota</taxon>
        <taxon>Flavobacteriia</taxon>
        <taxon>Flavobacteriales</taxon>
        <taxon>Flavobacteriaceae</taxon>
        <taxon>Maribacter</taxon>
    </lineage>
</organism>
<evidence type="ECO:0000313" key="1">
    <source>
        <dbReference type="EMBL" id="MRX64180.1"/>
    </source>
</evidence>
<evidence type="ECO:0000313" key="2">
    <source>
        <dbReference type="Proteomes" id="UP000443153"/>
    </source>
</evidence>
<dbReference type="Proteomes" id="UP000443153">
    <property type="component" value="Unassembled WGS sequence"/>
</dbReference>
<dbReference type="EMBL" id="WKJH01000005">
    <property type="protein sequence ID" value="MRX64180.1"/>
    <property type="molecule type" value="Genomic_DNA"/>
</dbReference>
<dbReference type="RefSeq" id="WP_154365776.1">
    <property type="nucleotide sequence ID" value="NZ_WKJH01000005.1"/>
</dbReference>